<dbReference type="InterPro" id="IPR036291">
    <property type="entry name" value="NAD(P)-bd_dom_sf"/>
</dbReference>
<dbReference type="Gene3D" id="3.40.50.720">
    <property type="entry name" value="NAD(P)-binding Rossmann-like Domain"/>
    <property type="match status" value="1"/>
</dbReference>
<protein>
    <recommendedName>
        <fullName evidence="4">NAD(P)-dependent oxidoreductase</fullName>
    </recommendedName>
</protein>
<organism evidence="2 3">
    <name type="scientific">Pseudoalteromonas aliena SW19</name>
    <dbReference type="NCBI Taxonomy" id="1314866"/>
    <lineage>
        <taxon>Bacteria</taxon>
        <taxon>Pseudomonadati</taxon>
        <taxon>Pseudomonadota</taxon>
        <taxon>Gammaproteobacteria</taxon>
        <taxon>Alteromonadales</taxon>
        <taxon>Pseudoalteromonadaceae</taxon>
        <taxon>Pseudoalteromonas</taxon>
    </lineage>
</organism>
<name>A0ABR9DZE6_9GAMM</name>
<gene>
    <name evidence="2" type="ORF">PALI_a1034</name>
</gene>
<dbReference type="PANTHER" id="PTHR42760">
    <property type="entry name" value="SHORT-CHAIN DEHYDROGENASES/REDUCTASES FAMILY MEMBER"/>
    <property type="match status" value="1"/>
</dbReference>
<dbReference type="SUPFAM" id="SSF51735">
    <property type="entry name" value="NAD(P)-binding Rossmann-fold domains"/>
    <property type="match status" value="1"/>
</dbReference>
<comment type="caution">
    <text evidence="2">The sequence shown here is derived from an EMBL/GenBank/DDBJ whole genome shotgun (WGS) entry which is preliminary data.</text>
</comment>
<dbReference type="PRINTS" id="PR00081">
    <property type="entry name" value="GDHRDH"/>
</dbReference>
<comment type="similarity">
    <text evidence="1">Belongs to the short-chain dehydrogenases/reductases (SDR) family.</text>
</comment>
<dbReference type="EMBL" id="AQGU01000025">
    <property type="protein sequence ID" value="MBE0359736.1"/>
    <property type="molecule type" value="Genomic_DNA"/>
</dbReference>
<dbReference type="CDD" id="cd05233">
    <property type="entry name" value="SDR_c"/>
    <property type="match status" value="1"/>
</dbReference>
<dbReference type="InterPro" id="IPR002347">
    <property type="entry name" value="SDR_fam"/>
</dbReference>
<evidence type="ECO:0000313" key="2">
    <source>
        <dbReference type="EMBL" id="MBE0359736.1"/>
    </source>
</evidence>
<accession>A0ABR9DZE6</accession>
<dbReference type="RefSeq" id="WP_138586244.1">
    <property type="nucleotide sequence ID" value="NZ_AQGU01000025.1"/>
</dbReference>
<dbReference type="PANTHER" id="PTHR42760:SF40">
    <property type="entry name" value="3-OXOACYL-[ACYL-CARRIER-PROTEIN] REDUCTASE, CHLOROPLASTIC"/>
    <property type="match status" value="1"/>
</dbReference>
<keyword evidence="3" id="KW-1185">Reference proteome</keyword>
<reference evidence="2 3" key="1">
    <citation type="submission" date="2015-06" db="EMBL/GenBank/DDBJ databases">
        <title>Genome sequence of Pseudoalteromonas aliena.</title>
        <authorList>
            <person name="Xie B.-B."/>
            <person name="Rong J.-C."/>
            <person name="Qin Q.-L."/>
            <person name="Zhang Y.-Z."/>
        </authorList>
    </citation>
    <scope>NUCLEOTIDE SEQUENCE [LARGE SCALE GENOMIC DNA]</scope>
    <source>
        <strain evidence="2 3">SW19</strain>
    </source>
</reference>
<evidence type="ECO:0000256" key="1">
    <source>
        <dbReference type="ARBA" id="ARBA00006484"/>
    </source>
</evidence>
<evidence type="ECO:0008006" key="4">
    <source>
        <dbReference type="Google" id="ProtNLM"/>
    </source>
</evidence>
<evidence type="ECO:0000313" key="3">
    <source>
        <dbReference type="Proteomes" id="UP000648482"/>
    </source>
</evidence>
<sequence length="245" mass="25870">MKNNPVALITGASRGIGAATAIHFARNGYDICINYNVDHQSAKQVAQQASNYGVCVEIIQANVSQDSEVVAMFKKLYSIFGKLDVLVNNAGILKPQMPLLKMSAERINTVLTTNITSAFLCSREAVKLMLAGGSIVNVSSGAAKTGSPHEYIDYAASKGAIDTFTIGLAKELAARNIRVNCVRPGLIYTDMHSDGGEPNRVDRLKHGLPLGRGGKPEEVASAIYFLASSAASFTTGSFIDVAGGS</sequence>
<proteinExistence type="inferred from homology"/>
<dbReference type="PRINTS" id="PR00080">
    <property type="entry name" value="SDRFAMILY"/>
</dbReference>
<dbReference type="Proteomes" id="UP000648482">
    <property type="component" value="Unassembled WGS sequence"/>
</dbReference>
<dbReference type="Pfam" id="PF13561">
    <property type="entry name" value="adh_short_C2"/>
    <property type="match status" value="1"/>
</dbReference>